<evidence type="ECO:0000256" key="4">
    <source>
        <dbReference type="ARBA" id="ARBA00022737"/>
    </source>
</evidence>
<evidence type="ECO:0000313" key="7">
    <source>
        <dbReference type="EnsemblPlants" id="LPERR11G11390.1"/>
    </source>
</evidence>
<reference evidence="7" key="3">
    <citation type="submission" date="2015-04" db="UniProtKB">
        <authorList>
            <consortium name="EnsemblPlants"/>
        </authorList>
    </citation>
    <scope>IDENTIFICATION</scope>
</reference>
<dbReference type="PROSITE" id="PS00678">
    <property type="entry name" value="WD_REPEATS_1"/>
    <property type="match status" value="1"/>
</dbReference>
<comment type="subcellular location">
    <subcellularLocation>
        <location evidence="1">Cytoplasm</location>
    </subcellularLocation>
</comment>
<name>A0A0D9XSB3_9ORYZ</name>
<sequence>MSISGEVPGEGFDGEEVFINEEDIINEIPIDEEDLPDRDDEDDDGVGDLQEDDSQYAFRAHTGKLVEKIKIVLVLIVDEIYSVACSPTDASVVASGGKDDRGFLWKIGSTGHTDTVCAVAFSSDGNLLACGSFDGRINVWNTATRTLQGTLEGSGSGFEWLKWHPRGHLIIAGSEDCNLWMWNADHNTILNTFAGHSSTVTCGDFTPDGKLICTGSDDSSLRIWDPRTAQSRHVVRGHGYHTDGLTCLSITSDSQTIVSGSKDNSVHVVNINSGQVVGSLDGHTGSIECVGISPSYNWVAIGAMDQKLIIWDLSRQLIRCTCNHDEGVTSLAWLGSSRFVASGCIDGMVRIWDSLAGECVRVFAGHGDVVQSLAVSADGNFIVSASTDGSALVFNISMFK</sequence>
<organism evidence="7 8">
    <name type="scientific">Leersia perrieri</name>
    <dbReference type="NCBI Taxonomy" id="77586"/>
    <lineage>
        <taxon>Eukaryota</taxon>
        <taxon>Viridiplantae</taxon>
        <taxon>Streptophyta</taxon>
        <taxon>Embryophyta</taxon>
        <taxon>Tracheophyta</taxon>
        <taxon>Spermatophyta</taxon>
        <taxon>Magnoliopsida</taxon>
        <taxon>Liliopsida</taxon>
        <taxon>Poales</taxon>
        <taxon>Poaceae</taxon>
        <taxon>BOP clade</taxon>
        <taxon>Oryzoideae</taxon>
        <taxon>Oryzeae</taxon>
        <taxon>Oryzinae</taxon>
        <taxon>Leersia</taxon>
    </lineage>
</organism>
<feature type="repeat" description="WD" evidence="5">
    <location>
        <begin position="151"/>
        <end position="192"/>
    </location>
</feature>
<dbReference type="CDD" id="cd00200">
    <property type="entry name" value="WD40"/>
    <property type="match status" value="1"/>
</dbReference>
<reference evidence="7 8" key="2">
    <citation type="submission" date="2013-12" db="EMBL/GenBank/DDBJ databases">
        <authorList>
            <person name="Yu Y."/>
            <person name="Lee S."/>
            <person name="de Baynast K."/>
            <person name="Wissotski M."/>
            <person name="Liu L."/>
            <person name="Talag J."/>
            <person name="Goicoechea J."/>
            <person name="Angelova A."/>
            <person name="Jetty R."/>
            <person name="Kudrna D."/>
            <person name="Golser W."/>
            <person name="Rivera L."/>
            <person name="Zhang J."/>
            <person name="Wing R."/>
        </authorList>
    </citation>
    <scope>NUCLEOTIDE SEQUENCE</scope>
</reference>
<dbReference type="SUPFAM" id="SSF50978">
    <property type="entry name" value="WD40 repeat-like"/>
    <property type="match status" value="1"/>
</dbReference>
<dbReference type="Gramene" id="LPERR11G11390.1">
    <property type="protein sequence ID" value="LPERR11G11390.1"/>
    <property type="gene ID" value="LPERR11G11390"/>
</dbReference>
<feature type="repeat" description="WD" evidence="5">
    <location>
        <begin position="280"/>
        <end position="314"/>
    </location>
</feature>
<dbReference type="eggNOG" id="KOG0296">
    <property type="taxonomic scope" value="Eukaryota"/>
</dbReference>
<dbReference type="SMART" id="SM00320">
    <property type="entry name" value="WD40"/>
    <property type="match status" value="7"/>
</dbReference>
<dbReference type="Gramene" id="LPERR11G11390.3">
    <property type="protein sequence ID" value="LPERR11G11390.3"/>
    <property type="gene ID" value="LPERR11G11390"/>
</dbReference>
<dbReference type="Pfam" id="PF00400">
    <property type="entry name" value="WD40"/>
    <property type="match status" value="7"/>
</dbReference>
<evidence type="ECO:0000256" key="5">
    <source>
        <dbReference type="PROSITE-ProRule" id="PRU00221"/>
    </source>
</evidence>
<feature type="repeat" description="WD" evidence="5">
    <location>
        <begin position="238"/>
        <end position="279"/>
    </location>
</feature>
<dbReference type="Proteomes" id="UP000032180">
    <property type="component" value="Chromosome 11"/>
</dbReference>
<protein>
    <submittedName>
        <fullName evidence="7">Uncharacterized protein</fullName>
    </submittedName>
</protein>
<dbReference type="HOGENOM" id="CLU_000288_57_9_1"/>
<evidence type="ECO:0000256" key="2">
    <source>
        <dbReference type="ARBA" id="ARBA00022490"/>
    </source>
</evidence>
<keyword evidence="4" id="KW-0677">Repeat</keyword>
<dbReference type="PROSITE" id="PS50294">
    <property type="entry name" value="WD_REPEATS_REGION"/>
    <property type="match status" value="5"/>
</dbReference>
<evidence type="ECO:0000313" key="8">
    <source>
        <dbReference type="Proteomes" id="UP000032180"/>
    </source>
</evidence>
<dbReference type="FunFam" id="2.130.10.10:FF:000074">
    <property type="entry name" value="Angio-associated migratory cell protein-like protein"/>
    <property type="match status" value="1"/>
</dbReference>
<dbReference type="AlphaFoldDB" id="A0A0D9XSB3"/>
<dbReference type="PROSITE" id="PS50082">
    <property type="entry name" value="WD_REPEATS_2"/>
    <property type="match status" value="7"/>
</dbReference>
<accession>A0A0D9XSB3</accession>
<dbReference type="GO" id="GO:0005737">
    <property type="term" value="C:cytoplasm"/>
    <property type="evidence" value="ECO:0007669"/>
    <property type="project" value="UniProtKB-SubCell"/>
</dbReference>
<dbReference type="EnsemblPlants" id="LPERR11G11390.3">
    <property type="protein sequence ID" value="LPERR11G11390.3"/>
    <property type="gene ID" value="LPERR11G11390"/>
</dbReference>
<evidence type="ECO:0000256" key="1">
    <source>
        <dbReference type="ARBA" id="ARBA00004496"/>
    </source>
</evidence>
<dbReference type="PANTHER" id="PTHR19857:SF8">
    <property type="entry name" value="ANGIO-ASSOCIATED MIGRATORY CELL PROTEIN"/>
    <property type="match status" value="1"/>
</dbReference>
<dbReference type="InterPro" id="IPR001680">
    <property type="entry name" value="WD40_rpt"/>
</dbReference>
<dbReference type="InterPro" id="IPR051179">
    <property type="entry name" value="WD_repeat_multifunction"/>
</dbReference>
<dbReference type="InterPro" id="IPR019775">
    <property type="entry name" value="WD40_repeat_CS"/>
</dbReference>
<feature type="repeat" description="WD" evidence="5">
    <location>
        <begin position="321"/>
        <end position="362"/>
    </location>
</feature>
<dbReference type="EnsemblPlants" id="LPERR11G11390.1">
    <property type="protein sequence ID" value="LPERR11G11390.1"/>
    <property type="gene ID" value="LPERR11G11390"/>
</dbReference>
<evidence type="ECO:0000256" key="6">
    <source>
        <dbReference type="SAM" id="MobiDB-lite"/>
    </source>
</evidence>
<dbReference type="PRINTS" id="PR00320">
    <property type="entry name" value="GPROTEINBRPT"/>
</dbReference>
<feature type="repeat" description="WD" evidence="5">
    <location>
        <begin position="363"/>
        <end position="400"/>
    </location>
</feature>
<dbReference type="EnsemblPlants" id="LPERR11G11390.2">
    <property type="protein sequence ID" value="LPERR11G11390.2"/>
    <property type="gene ID" value="LPERR11G11390"/>
</dbReference>
<keyword evidence="8" id="KW-1185">Reference proteome</keyword>
<dbReference type="Gene3D" id="2.130.10.10">
    <property type="entry name" value="YVTN repeat-like/Quinoprotein amine dehydrogenase"/>
    <property type="match status" value="3"/>
</dbReference>
<proteinExistence type="predicted"/>
<feature type="region of interest" description="Disordered" evidence="6">
    <location>
        <begin position="26"/>
        <end position="51"/>
    </location>
</feature>
<keyword evidence="3 5" id="KW-0853">WD repeat</keyword>
<dbReference type="STRING" id="77586.A0A0D9XSB3"/>
<dbReference type="PANTHER" id="PTHR19857">
    <property type="entry name" value="MITOCHONDRIAL DIVISION PROTEIN 1-RELATED"/>
    <property type="match status" value="1"/>
</dbReference>
<keyword evidence="2" id="KW-0963">Cytoplasm</keyword>
<reference evidence="7 8" key="1">
    <citation type="submission" date="2012-08" db="EMBL/GenBank/DDBJ databases">
        <title>Oryza genome evolution.</title>
        <authorList>
            <person name="Wing R.A."/>
        </authorList>
    </citation>
    <scope>NUCLEOTIDE SEQUENCE</scope>
</reference>
<feature type="repeat" description="WD" evidence="5">
    <location>
        <begin position="109"/>
        <end position="150"/>
    </location>
</feature>
<evidence type="ECO:0000256" key="3">
    <source>
        <dbReference type="ARBA" id="ARBA00022574"/>
    </source>
</evidence>
<dbReference type="InterPro" id="IPR020472">
    <property type="entry name" value="WD40_PAC1"/>
</dbReference>
<dbReference type="InterPro" id="IPR036322">
    <property type="entry name" value="WD40_repeat_dom_sf"/>
</dbReference>
<feature type="repeat" description="WD" evidence="5">
    <location>
        <begin position="193"/>
        <end position="234"/>
    </location>
</feature>
<dbReference type="InterPro" id="IPR015943">
    <property type="entry name" value="WD40/YVTN_repeat-like_dom_sf"/>
</dbReference>
<dbReference type="Gramene" id="LPERR11G11390.2">
    <property type="protein sequence ID" value="LPERR11G11390.2"/>
    <property type="gene ID" value="LPERR11G11390"/>
</dbReference>